<feature type="compositionally biased region" description="Basic residues" evidence="9">
    <location>
        <begin position="239"/>
        <end position="252"/>
    </location>
</feature>
<keyword evidence="4" id="KW-0862">Zinc</keyword>
<feature type="compositionally biased region" description="Low complexity" evidence="9">
    <location>
        <begin position="205"/>
        <end position="219"/>
    </location>
</feature>
<dbReference type="GeneID" id="110783810"/>
<dbReference type="Pfam" id="PF10551">
    <property type="entry name" value="MULE"/>
    <property type="match status" value="1"/>
</dbReference>
<keyword evidence="3 7" id="KW-0863">Zinc-finger</keyword>
<feature type="coiled-coil region" evidence="8">
    <location>
        <begin position="119"/>
        <end position="167"/>
    </location>
</feature>
<feature type="compositionally biased region" description="Pro residues" evidence="9">
    <location>
        <begin position="301"/>
        <end position="323"/>
    </location>
</feature>
<dbReference type="PANTHER" id="PTHR31973:SF197">
    <property type="entry name" value="SWIM-TYPE DOMAIN-CONTAINING PROTEIN"/>
    <property type="match status" value="1"/>
</dbReference>
<dbReference type="GO" id="GO:0004803">
    <property type="term" value="F:transposase activity"/>
    <property type="evidence" value="ECO:0007669"/>
    <property type="project" value="InterPro"/>
</dbReference>
<keyword evidence="6" id="KW-0233">DNA recombination</keyword>
<evidence type="ECO:0000256" key="2">
    <source>
        <dbReference type="ARBA" id="ARBA00022723"/>
    </source>
</evidence>
<keyword evidence="8" id="KW-0175">Coiled coil</keyword>
<feature type="region of interest" description="Disordered" evidence="9">
    <location>
        <begin position="1014"/>
        <end position="1102"/>
    </location>
</feature>
<reference evidence="12" key="2">
    <citation type="submission" date="2025-08" db="UniProtKB">
        <authorList>
            <consortium name="RefSeq"/>
        </authorList>
    </citation>
    <scope>IDENTIFICATION</scope>
    <source>
        <tissue evidence="12">Leaf</tissue>
    </source>
</reference>
<keyword evidence="5" id="KW-0238">DNA-binding</keyword>
<feature type="compositionally biased region" description="Low complexity" evidence="9">
    <location>
        <begin position="1071"/>
        <end position="1090"/>
    </location>
</feature>
<dbReference type="PROSITE" id="PS01007">
    <property type="entry name" value="TRANSPOSASE_MUTATOR"/>
    <property type="match status" value="1"/>
</dbReference>
<protein>
    <submittedName>
        <fullName evidence="12">Uncharacterized protein isoform X1</fullName>
    </submittedName>
</protein>
<evidence type="ECO:0000313" key="11">
    <source>
        <dbReference type="Proteomes" id="UP000813463"/>
    </source>
</evidence>
<dbReference type="GO" id="GO:0003677">
    <property type="term" value="F:DNA binding"/>
    <property type="evidence" value="ECO:0007669"/>
    <property type="project" value="UniProtKB-KW"/>
</dbReference>
<evidence type="ECO:0000256" key="1">
    <source>
        <dbReference type="ARBA" id="ARBA00022578"/>
    </source>
</evidence>
<dbReference type="GO" id="GO:0008270">
    <property type="term" value="F:zinc ion binding"/>
    <property type="evidence" value="ECO:0007669"/>
    <property type="project" value="UniProtKB-KW"/>
</dbReference>
<dbReference type="PROSITE" id="PS50966">
    <property type="entry name" value="ZF_SWIM"/>
    <property type="match status" value="1"/>
</dbReference>
<feature type="region of interest" description="Disordered" evidence="9">
    <location>
        <begin position="198"/>
        <end position="447"/>
    </location>
</feature>
<organism evidence="11 12">
    <name type="scientific">Spinacia oleracea</name>
    <name type="common">Spinach</name>
    <dbReference type="NCBI Taxonomy" id="3562"/>
    <lineage>
        <taxon>Eukaryota</taxon>
        <taxon>Viridiplantae</taxon>
        <taxon>Streptophyta</taxon>
        <taxon>Embryophyta</taxon>
        <taxon>Tracheophyta</taxon>
        <taxon>Spermatophyta</taxon>
        <taxon>Magnoliopsida</taxon>
        <taxon>eudicotyledons</taxon>
        <taxon>Gunneridae</taxon>
        <taxon>Pentapetalae</taxon>
        <taxon>Caryophyllales</taxon>
        <taxon>Chenopodiaceae</taxon>
        <taxon>Chenopodioideae</taxon>
        <taxon>Anserineae</taxon>
        <taxon>Spinacia</taxon>
    </lineage>
</organism>
<name>A0A9R0I9B8_SPIOL</name>
<evidence type="ECO:0000259" key="10">
    <source>
        <dbReference type="PROSITE" id="PS50966"/>
    </source>
</evidence>
<sequence length="1102" mass="124579">MNCCWLNRNSCFFSLNFPFRMTAMWLLLHHGSHSFDVRVTDMEKYRLLRLFLDIFEESVRQDVFLPSTFALFIESPCGRVELVDDKTMKIMWGWNWGKDTAEIWVEGTDKPGVVFRNAVATIEHHRKESERKLKERQDELLRAQRKEEEEMRKKQEREDILRELQEQMEYTIAVEVPVVDCEDLSTEYVRIISKDGADEVFPGASQPQPTQESSPSKKPTSPKPKQKAKVKPTTPKAPKVPKAKKLTPKRRPTPTQKQATPKAKKPTPTTKKPTSTPQQPTPTPEQSIPPAQQPTPTTQQPIPPPQQPNPSPQTHPTHSPPPQNTQNDQPPHSPPPQNTQNDQPPHSPPPQNTQNDQPPHSTPTQNQSEAVKRKGARTRPTGFRVNKVTAKKAGTWVSKGKGIGRKGTGRSKSARVFTDIEDIGSEEESEDSDWEESEPDSELEEDKLDDWVDSDVEAEVITDDVPDLLFEECLDGSSKMDKAYKNGKIWTHQPYGSIKLEPWLIFPDKSTFLDVLRSFCIQEGFGLSVERADSKRYTAVCAIETCDWRIHASKMFDSVSWAIKGISGCHKTCGRLEENPVVTSEWLCKNMMSLIEANTEIPVETLRRYAQETFQLRVKKRLLYKVRSMAVEKIHGGWAEAYELLPRYAEMIKQTNPGSYALISWGATSGDVNPKFRACFFSFAAQVKGFLRGCRPIIGIDGAHLSGFYKGILLTAVGIDGNNEIFVLAYGIVDTESCDSWTHFMRCLRQMFEQEGCNKDDWTFISDRMKGVDLAVRDTFPRATRRVCCQHLYMNCKNNGFSGSAFFKLFWIAANAHNEYVYGKALEKITAHDPNAAAYLDTCQEQWSRHMFDPAVCCDHNTTNFVESFNACTKPYRDMPVFSLLEAIRKWCMERVGARFDMAIDMEDGQLTEYAKKEVDERTGESRFCYATACGGGEFEVRDAHVNFPIRLSTRSCGCGKWQISGIPCKHALRVIYDQRLNPIDFVSPFFKSAAYKLTYADHIHPMSDPTQWPNFSLPTIQPPVIKRQAGRPAKKRKRGPNEPRKGKRNSNVKCGKCREFGHNSRTCKNGGPSTGPSTSAAAGASTSQGGSRGRKRANTAT</sequence>
<dbReference type="RefSeq" id="XP_021843889.2">
    <property type="nucleotide sequence ID" value="XM_021988197.2"/>
</dbReference>
<evidence type="ECO:0000256" key="7">
    <source>
        <dbReference type="PROSITE-ProRule" id="PRU00325"/>
    </source>
</evidence>
<evidence type="ECO:0000256" key="3">
    <source>
        <dbReference type="ARBA" id="ARBA00022771"/>
    </source>
</evidence>
<dbReference type="AlphaFoldDB" id="A0A9R0I9B8"/>
<reference evidence="11" key="1">
    <citation type="journal article" date="2021" name="Nat. Commun.">
        <title>Genomic analyses provide insights into spinach domestication and the genetic basis of agronomic traits.</title>
        <authorList>
            <person name="Cai X."/>
            <person name="Sun X."/>
            <person name="Xu C."/>
            <person name="Sun H."/>
            <person name="Wang X."/>
            <person name="Ge C."/>
            <person name="Zhang Z."/>
            <person name="Wang Q."/>
            <person name="Fei Z."/>
            <person name="Jiao C."/>
            <person name="Wang Q."/>
        </authorList>
    </citation>
    <scope>NUCLEOTIDE SEQUENCE [LARGE SCALE GENOMIC DNA]</scope>
    <source>
        <strain evidence="11">cv. Varoflay</strain>
    </source>
</reference>
<feature type="compositionally biased region" description="Basic residues" evidence="9">
    <location>
        <begin position="402"/>
        <end position="413"/>
    </location>
</feature>
<feature type="compositionally biased region" description="Basic residues" evidence="9">
    <location>
        <begin position="1093"/>
        <end position="1102"/>
    </location>
</feature>
<feature type="domain" description="SWIM-type" evidence="10">
    <location>
        <begin position="948"/>
        <end position="980"/>
    </location>
</feature>
<dbReference type="Pfam" id="PF03108">
    <property type="entry name" value="DBD_Tnp_Mut"/>
    <property type="match status" value="1"/>
</dbReference>
<proteinExistence type="predicted"/>
<dbReference type="KEGG" id="soe:110783810"/>
<dbReference type="Proteomes" id="UP000813463">
    <property type="component" value="Chromosome 5"/>
</dbReference>
<dbReference type="InterPro" id="IPR004332">
    <property type="entry name" value="Transposase_MuDR"/>
</dbReference>
<accession>A0A9R0I9B8</accession>
<dbReference type="PRINTS" id="PR01217">
    <property type="entry name" value="PRICHEXTENSN"/>
</dbReference>
<dbReference type="GO" id="GO:0006313">
    <property type="term" value="P:DNA transposition"/>
    <property type="evidence" value="ECO:0007669"/>
    <property type="project" value="InterPro"/>
</dbReference>
<dbReference type="SMART" id="SM00575">
    <property type="entry name" value="ZnF_PMZ"/>
    <property type="match status" value="1"/>
</dbReference>
<keyword evidence="1" id="KW-0815">Transposition</keyword>
<keyword evidence="2" id="KW-0479">Metal-binding</keyword>
<dbReference type="Pfam" id="PF04434">
    <property type="entry name" value="SWIM"/>
    <property type="match status" value="1"/>
</dbReference>
<gene>
    <name evidence="12" type="primary">LOC110783810</name>
</gene>
<evidence type="ECO:0000313" key="12">
    <source>
        <dbReference type="RefSeq" id="XP_021843889.2"/>
    </source>
</evidence>
<evidence type="ECO:0000256" key="4">
    <source>
        <dbReference type="ARBA" id="ARBA00022833"/>
    </source>
</evidence>
<feature type="compositionally biased region" description="Acidic residues" evidence="9">
    <location>
        <begin position="419"/>
        <end position="447"/>
    </location>
</feature>
<evidence type="ECO:0000256" key="6">
    <source>
        <dbReference type="ARBA" id="ARBA00023172"/>
    </source>
</evidence>
<dbReference type="PANTHER" id="PTHR31973">
    <property type="entry name" value="POLYPROTEIN, PUTATIVE-RELATED"/>
    <property type="match status" value="1"/>
</dbReference>
<dbReference type="InterPro" id="IPR006564">
    <property type="entry name" value="Znf_PMZ"/>
</dbReference>
<dbReference type="InterPro" id="IPR007527">
    <property type="entry name" value="Znf_SWIM"/>
</dbReference>
<evidence type="ECO:0000256" key="8">
    <source>
        <dbReference type="SAM" id="Coils"/>
    </source>
</evidence>
<feature type="compositionally biased region" description="Basic residues" evidence="9">
    <location>
        <begin position="1029"/>
        <end position="1039"/>
    </location>
</feature>
<feature type="compositionally biased region" description="Low complexity" evidence="9">
    <location>
        <begin position="253"/>
        <end position="300"/>
    </location>
</feature>
<evidence type="ECO:0000256" key="5">
    <source>
        <dbReference type="ARBA" id="ARBA00023125"/>
    </source>
</evidence>
<dbReference type="InterPro" id="IPR001207">
    <property type="entry name" value="Transposase_mutator"/>
</dbReference>
<keyword evidence="11" id="KW-1185">Reference proteome</keyword>
<dbReference type="InterPro" id="IPR018289">
    <property type="entry name" value="MULE_transposase_dom"/>
</dbReference>
<evidence type="ECO:0000256" key="9">
    <source>
        <dbReference type="SAM" id="MobiDB-lite"/>
    </source>
</evidence>